<dbReference type="Pfam" id="PF00152">
    <property type="entry name" value="tRNA-synt_2"/>
    <property type="match status" value="1"/>
</dbReference>
<reference evidence="6 7" key="1">
    <citation type="submission" date="2024-01" db="EMBL/GenBank/DDBJ databases">
        <title>The genomes of 5 underutilized Papilionoideae crops provide insights into root nodulation and disease resistanc.</title>
        <authorList>
            <person name="Jiang F."/>
        </authorList>
    </citation>
    <scope>NUCLEOTIDE SEQUENCE [LARGE SCALE GENOMIC DNA]</scope>
    <source>
        <strain evidence="6">JINMINGXINNONG_FW02</strain>
        <tissue evidence="6">Leaves</tissue>
    </source>
</reference>
<keyword evidence="4" id="KW-0067">ATP-binding</keyword>
<gene>
    <name evidence="6" type="ORF">VNO80_21172</name>
</gene>
<feature type="domain" description="Aminoacyl-tRNA synthetase class II (D/K/N)" evidence="5">
    <location>
        <begin position="43"/>
        <end position="124"/>
    </location>
</feature>
<dbReference type="GO" id="GO:0005524">
    <property type="term" value="F:ATP binding"/>
    <property type="evidence" value="ECO:0007669"/>
    <property type="project" value="InterPro"/>
</dbReference>
<keyword evidence="1" id="KW-0963">Cytoplasm</keyword>
<evidence type="ECO:0000313" key="6">
    <source>
        <dbReference type="EMBL" id="KAK7346649.1"/>
    </source>
</evidence>
<keyword evidence="2" id="KW-0436">Ligase</keyword>
<dbReference type="PANTHER" id="PTHR43450:SF1">
    <property type="entry name" value="ASPARTATE--TRNA LIGASE, CYTOPLASMIC"/>
    <property type="match status" value="1"/>
</dbReference>
<evidence type="ECO:0000256" key="3">
    <source>
        <dbReference type="ARBA" id="ARBA00022741"/>
    </source>
</evidence>
<evidence type="ECO:0000256" key="1">
    <source>
        <dbReference type="ARBA" id="ARBA00022490"/>
    </source>
</evidence>
<evidence type="ECO:0000256" key="4">
    <source>
        <dbReference type="ARBA" id="ARBA00022840"/>
    </source>
</evidence>
<comment type="caution">
    <text evidence="6">The sequence shown here is derived from an EMBL/GenBank/DDBJ whole genome shotgun (WGS) entry which is preliminary data.</text>
</comment>
<proteinExistence type="predicted"/>
<protein>
    <recommendedName>
        <fullName evidence="5">Aminoacyl-tRNA synthetase class II (D/K/N) domain-containing protein</fullName>
    </recommendedName>
</protein>
<dbReference type="Proteomes" id="UP001374584">
    <property type="component" value="Unassembled WGS sequence"/>
</dbReference>
<dbReference type="GO" id="GO:0017101">
    <property type="term" value="C:aminoacyl-tRNA synthetase multienzyme complex"/>
    <property type="evidence" value="ECO:0007669"/>
    <property type="project" value="TreeGrafter"/>
</dbReference>
<dbReference type="GO" id="GO:0006422">
    <property type="term" value="P:aspartyl-tRNA aminoacylation"/>
    <property type="evidence" value="ECO:0007669"/>
    <property type="project" value="InterPro"/>
</dbReference>
<keyword evidence="3" id="KW-0547">Nucleotide-binding</keyword>
<evidence type="ECO:0000259" key="5">
    <source>
        <dbReference type="Pfam" id="PF00152"/>
    </source>
</evidence>
<accession>A0AAN9M2R0</accession>
<evidence type="ECO:0000313" key="7">
    <source>
        <dbReference type="Proteomes" id="UP001374584"/>
    </source>
</evidence>
<dbReference type="SUPFAM" id="SSF55681">
    <property type="entry name" value="Class II aaRS and biotin synthetases"/>
    <property type="match status" value="1"/>
</dbReference>
<dbReference type="InterPro" id="IPR045864">
    <property type="entry name" value="aa-tRNA-synth_II/BPL/LPL"/>
</dbReference>
<name>A0AAN9M2R0_PHACN</name>
<sequence length="133" mass="15319">MTHDHHFAARTRPPLCCTHTTTTLLCCRPPLYAHMVVLLLRYTARTFYLLYQFPLAVKPFFTMPCIDNLAYSYLFDLFIRGEEIISGGQRISDSELLEECATACGIDVKNISTFIDAFKYFSPPFTLYCKKLI</sequence>
<organism evidence="6 7">
    <name type="scientific">Phaseolus coccineus</name>
    <name type="common">Scarlet runner bean</name>
    <name type="synonym">Phaseolus multiflorus</name>
    <dbReference type="NCBI Taxonomy" id="3886"/>
    <lineage>
        <taxon>Eukaryota</taxon>
        <taxon>Viridiplantae</taxon>
        <taxon>Streptophyta</taxon>
        <taxon>Embryophyta</taxon>
        <taxon>Tracheophyta</taxon>
        <taxon>Spermatophyta</taxon>
        <taxon>Magnoliopsida</taxon>
        <taxon>eudicotyledons</taxon>
        <taxon>Gunneridae</taxon>
        <taxon>Pentapetalae</taxon>
        <taxon>rosids</taxon>
        <taxon>fabids</taxon>
        <taxon>Fabales</taxon>
        <taxon>Fabaceae</taxon>
        <taxon>Papilionoideae</taxon>
        <taxon>50 kb inversion clade</taxon>
        <taxon>NPAAA clade</taxon>
        <taxon>indigoferoid/millettioid clade</taxon>
        <taxon>Phaseoleae</taxon>
        <taxon>Phaseolus</taxon>
    </lineage>
</organism>
<dbReference type="GO" id="GO:0005829">
    <property type="term" value="C:cytosol"/>
    <property type="evidence" value="ECO:0007669"/>
    <property type="project" value="TreeGrafter"/>
</dbReference>
<dbReference type="PANTHER" id="PTHR43450">
    <property type="entry name" value="ASPARTYL-TRNA SYNTHETASE"/>
    <property type="match status" value="1"/>
</dbReference>
<dbReference type="EMBL" id="JAYMYR010000008">
    <property type="protein sequence ID" value="KAK7346649.1"/>
    <property type="molecule type" value="Genomic_DNA"/>
</dbReference>
<dbReference type="AlphaFoldDB" id="A0AAN9M2R0"/>
<keyword evidence="7" id="KW-1185">Reference proteome</keyword>
<dbReference type="Gene3D" id="3.30.930.10">
    <property type="entry name" value="Bira Bifunctional Protein, Domain 2"/>
    <property type="match status" value="1"/>
</dbReference>
<dbReference type="InterPro" id="IPR004364">
    <property type="entry name" value="Aa-tRNA-synt_II"/>
</dbReference>
<dbReference type="GO" id="GO:0004815">
    <property type="term" value="F:aspartate-tRNA ligase activity"/>
    <property type="evidence" value="ECO:0007669"/>
    <property type="project" value="InterPro"/>
</dbReference>
<evidence type="ECO:0000256" key="2">
    <source>
        <dbReference type="ARBA" id="ARBA00022598"/>
    </source>
</evidence>
<dbReference type="GO" id="GO:0003723">
    <property type="term" value="F:RNA binding"/>
    <property type="evidence" value="ECO:0007669"/>
    <property type="project" value="TreeGrafter"/>
</dbReference>
<dbReference type="InterPro" id="IPR004523">
    <property type="entry name" value="Asp-tRNA_synthase_2"/>
</dbReference>